<evidence type="ECO:0000256" key="1">
    <source>
        <dbReference type="SAM" id="MobiDB-lite"/>
    </source>
</evidence>
<dbReference type="EMBL" id="BDIP01002949">
    <property type="protein sequence ID" value="GIQ87064.1"/>
    <property type="molecule type" value="Genomic_DNA"/>
</dbReference>
<evidence type="ECO:0000313" key="3">
    <source>
        <dbReference type="Proteomes" id="UP000265618"/>
    </source>
</evidence>
<feature type="region of interest" description="Disordered" evidence="1">
    <location>
        <begin position="37"/>
        <end position="95"/>
    </location>
</feature>
<feature type="compositionally biased region" description="Polar residues" evidence="1">
    <location>
        <begin position="117"/>
        <end position="130"/>
    </location>
</feature>
<accession>A0A9K3D4E9</accession>
<comment type="caution">
    <text evidence="2">The sequence shown here is derived from an EMBL/GenBank/DDBJ whole genome shotgun (WGS) entry which is preliminary data.</text>
</comment>
<feature type="non-terminal residue" evidence="2">
    <location>
        <position position="1"/>
    </location>
</feature>
<feature type="compositionally biased region" description="Low complexity" evidence="1">
    <location>
        <begin position="321"/>
        <end position="335"/>
    </location>
</feature>
<feature type="compositionally biased region" description="Low complexity" evidence="1">
    <location>
        <begin position="466"/>
        <end position="476"/>
    </location>
</feature>
<evidence type="ECO:0000313" key="2">
    <source>
        <dbReference type="EMBL" id="GIQ87064.1"/>
    </source>
</evidence>
<sequence length="646" mass="69668">SPSPGGAASLSLSRASFMLRRPEDSSPMLTQLLRSPQRSISLVRTAPHLSLPSEREGEGEREGDALLDPDALESDDTSEDTGMGDRVGGVAPLASTHMHSDTLGALRQRLTSVSTVQSAPAVSASLVSDMTTRPSRESRPSRAASTSLVSQASLLVGEGEGLATTRGMASKVDLLGTFSGFNLEERRREREARREKERQMELESLQQRERERERERRAGSDLVGVRDYMSVLSPKVSRQRETERLALRLSQSPRALPTSSSGRSSGTSAISMRPRPHSPSPSPSLSPASVLRRRSGSGSGSVGRVHRVESPSMSLRDPRESLSPSGLSGSRSPSTLLSVSQIVTQARREGAPLGIVGDETPTVSKAKGVTWRQREREREAERERERVVEEEREEREQLREEYDMVQASRSPGVVSVLSPSRSTRPSVSLVEHVPKSPVSALRLSMSPSRIRPLPLPRVSFSMSPLLSPPSLGGTDMTDTRIDIDTSLPSPSQRRREREAVANGSSVRLGSSLLALEDTVSAMHSVLDRVRRDCALIGEDTTTHQGGMPRVEIGSTLSPSPSPSPSASPAVVTKGTKETDPELSDDPLDVFDVRDLNGPTHPHTHPLSHAESPLDAVSAGDAPLPESVVDIVGQMNGLIARLRGELK</sequence>
<feature type="compositionally biased region" description="Basic and acidic residues" evidence="1">
    <location>
        <begin position="53"/>
        <end position="64"/>
    </location>
</feature>
<feature type="region of interest" description="Disordered" evidence="1">
    <location>
        <begin position="180"/>
        <end position="335"/>
    </location>
</feature>
<feature type="region of interest" description="Disordered" evidence="1">
    <location>
        <begin position="466"/>
        <end position="505"/>
    </location>
</feature>
<dbReference type="AlphaFoldDB" id="A0A9K3D4E9"/>
<feature type="compositionally biased region" description="Polar residues" evidence="1">
    <location>
        <begin position="417"/>
        <end position="426"/>
    </location>
</feature>
<organism evidence="2 3">
    <name type="scientific">Kipferlia bialata</name>
    <dbReference type="NCBI Taxonomy" id="797122"/>
    <lineage>
        <taxon>Eukaryota</taxon>
        <taxon>Metamonada</taxon>
        <taxon>Carpediemonas-like organisms</taxon>
        <taxon>Kipferlia</taxon>
    </lineage>
</organism>
<feature type="compositionally biased region" description="Basic and acidic residues" evidence="1">
    <location>
        <begin position="183"/>
        <end position="219"/>
    </location>
</feature>
<feature type="region of interest" description="Disordered" evidence="1">
    <location>
        <begin position="117"/>
        <end position="149"/>
    </location>
</feature>
<feature type="compositionally biased region" description="Low complexity" evidence="1">
    <location>
        <begin position="258"/>
        <end position="273"/>
    </location>
</feature>
<dbReference type="Proteomes" id="UP000265618">
    <property type="component" value="Unassembled WGS sequence"/>
</dbReference>
<protein>
    <submittedName>
        <fullName evidence="2">Uncharacterized protein</fullName>
    </submittedName>
</protein>
<name>A0A9K3D4E9_9EUKA</name>
<feature type="region of interest" description="Disordered" evidence="1">
    <location>
        <begin position="539"/>
        <end position="620"/>
    </location>
</feature>
<feature type="compositionally biased region" description="Acidic residues" evidence="1">
    <location>
        <begin position="65"/>
        <end position="79"/>
    </location>
</feature>
<feature type="region of interest" description="Disordered" evidence="1">
    <location>
        <begin position="373"/>
        <end position="399"/>
    </location>
</feature>
<reference evidence="2 3" key="1">
    <citation type="journal article" date="2018" name="PLoS ONE">
        <title>The draft genome of Kipferlia bialata reveals reductive genome evolution in fornicate parasites.</title>
        <authorList>
            <person name="Tanifuji G."/>
            <person name="Takabayashi S."/>
            <person name="Kume K."/>
            <person name="Takagi M."/>
            <person name="Nakayama T."/>
            <person name="Kamikawa R."/>
            <person name="Inagaki Y."/>
            <person name="Hashimoto T."/>
        </authorList>
    </citation>
    <scope>NUCLEOTIDE SEQUENCE [LARGE SCALE GENOMIC DNA]</scope>
    <source>
        <strain evidence="2">NY0173</strain>
    </source>
</reference>
<gene>
    <name evidence="2" type="ORF">KIPB_009031</name>
</gene>
<feature type="region of interest" description="Disordered" evidence="1">
    <location>
        <begin position="410"/>
        <end position="429"/>
    </location>
</feature>
<proteinExistence type="predicted"/>
<keyword evidence="3" id="KW-1185">Reference proteome</keyword>